<dbReference type="GO" id="GO:0046872">
    <property type="term" value="F:metal ion binding"/>
    <property type="evidence" value="ECO:0007669"/>
    <property type="project" value="UniProtKB-KW"/>
</dbReference>
<evidence type="ECO:0000313" key="14">
    <source>
        <dbReference type="Proteomes" id="UP000252172"/>
    </source>
</evidence>
<evidence type="ECO:0000256" key="8">
    <source>
        <dbReference type="ARBA" id="ARBA00022967"/>
    </source>
</evidence>
<dbReference type="GO" id="GO:0046873">
    <property type="term" value="F:metal ion transmembrane transporter activity"/>
    <property type="evidence" value="ECO:0007669"/>
    <property type="project" value="UniProtKB-ARBA"/>
</dbReference>
<feature type="transmembrane region" description="Helical" evidence="11">
    <location>
        <begin position="56"/>
        <end position="74"/>
    </location>
</feature>
<keyword evidence="6" id="KW-0547">Nucleotide-binding</keyword>
<evidence type="ECO:0000256" key="6">
    <source>
        <dbReference type="ARBA" id="ARBA00022741"/>
    </source>
</evidence>
<protein>
    <submittedName>
        <fullName evidence="13">Cation-translocating P-type ATPase</fullName>
    </submittedName>
</protein>
<evidence type="ECO:0000256" key="11">
    <source>
        <dbReference type="SAM" id="Phobius"/>
    </source>
</evidence>
<dbReference type="FunFam" id="3.40.50.1000:FF:000028">
    <property type="entry name" value="Calcium-transporting P-type ATPase, putative"/>
    <property type="match status" value="1"/>
</dbReference>
<dbReference type="NCBIfam" id="TIGR01494">
    <property type="entry name" value="ATPase_P-type"/>
    <property type="match status" value="2"/>
</dbReference>
<feature type="transmembrane region" description="Helical" evidence="11">
    <location>
        <begin position="80"/>
        <end position="96"/>
    </location>
</feature>
<dbReference type="InterPro" id="IPR004014">
    <property type="entry name" value="ATPase_P-typ_cation-transptr_N"/>
</dbReference>
<dbReference type="SUPFAM" id="SSF81665">
    <property type="entry name" value="Calcium ATPase, transmembrane domain M"/>
    <property type="match status" value="1"/>
</dbReference>
<dbReference type="AlphaFoldDB" id="A0A368MY46"/>
<accession>A0A368MY46</accession>
<feature type="transmembrane region" description="Helical" evidence="11">
    <location>
        <begin position="672"/>
        <end position="693"/>
    </location>
</feature>
<dbReference type="EMBL" id="QPIE01000004">
    <property type="protein sequence ID" value="RCU43167.1"/>
    <property type="molecule type" value="Genomic_DNA"/>
</dbReference>
<keyword evidence="3" id="KW-1003">Cell membrane</keyword>
<dbReference type="PANTHER" id="PTHR42861">
    <property type="entry name" value="CALCIUM-TRANSPORTING ATPASE"/>
    <property type="match status" value="1"/>
</dbReference>
<dbReference type="GO" id="GO:0016887">
    <property type="term" value="F:ATP hydrolysis activity"/>
    <property type="evidence" value="ECO:0007669"/>
    <property type="project" value="InterPro"/>
</dbReference>
<dbReference type="InterPro" id="IPR023298">
    <property type="entry name" value="ATPase_P-typ_TM_dom_sf"/>
</dbReference>
<dbReference type="Gene3D" id="3.40.50.1000">
    <property type="entry name" value="HAD superfamily/HAD-like"/>
    <property type="match status" value="1"/>
</dbReference>
<dbReference type="Pfam" id="PF00122">
    <property type="entry name" value="E1-E2_ATPase"/>
    <property type="match status" value="1"/>
</dbReference>
<dbReference type="PRINTS" id="PR00119">
    <property type="entry name" value="CATATPASE"/>
</dbReference>
<feature type="transmembrane region" description="Helical" evidence="11">
    <location>
        <begin position="739"/>
        <end position="765"/>
    </location>
</feature>
<keyword evidence="10 11" id="KW-0472">Membrane</keyword>
<comment type="subcellular location">
    <subcellularLocation>
        <location evidence="1">Cell membrane</location>
        <topology evidence="1">Multi-pass membrane protein</topology>
    </subcellularLocation>
</comment>
<feature type="transmembrane region" description="Helical" evidence="11">
    <location>
        <begin position="824"/>
        <end position="843"/>
    </location>
</feature>
<dbReference type="InterPro" id="IPR006068">
    <property type="entry name" value="ATPase_P-typ_cation-transptr_C"/>
</dbReference>
<dbReference type="Gene3D" id="3.40.1110.10">
    <property type="entry name" value="Calcium-transporting ATPase, cytoplasmic domain N"/>
    <property type="match status" value="1"/>
</dbReference>
<dbReference type="InterPro" id="IPR036412">
    <property type="entry name" value="HAD-like_sf"/>
</dbReference>
<comment type="caution">
    <text evidence="13">The sequence shown here is derived from an EMBL/GenBank/DDBJ whole genome shotgun (WGS) entry which is preliminary data.</text>
</comment>
<sequence length="889" mass="96956">MNWHTQKIQEITQQLKTNPEKGLPENEALSRLKQYGLNQLEQKAGKSLLRMFAEQLNNALIYVLFAAVIVTVMLQEYIDAVIIFVVIAVNAVLGVYQEKKAGKALESLQQLTFPKSTVKRDGKITEIDASELVPGDLVMLQAGQLITADLRLTESKSLQVEESALTGESVPVDKDASEMVNGSEMPIGDRINMAFMNTTVTHGRGEGVVVATGMQTEIGKIANLIGDHLQNKTPLELKMAQLGRLLSWAAGGICVFIILLSLLQGRDLAEMFLTAVSLAVASIPEGLVAIVAVVLSMGVSRMSKNNAIVKKLPAVETLGSVNMICTDKTGTLTQNKMTVTQVVTSEGAVEIIRGQENKAIETVQLLAKGMVLASDATLDGDQSTGDPTEIALLMLADDLMLDRKQLRKEFQRVSELPFDSIRKMMSVLVKNKEQYFVFTKGALGSLLKISTHFLSEEQPVPMTDEHRDFIKSQADGLSDQALRTLALGYKVSNSEIPAEEMEKDLIFIGLTGMLDPPREEARPSIEKARKAGITTIMITGDHKNTAFAIGAELGIASDRKEVLSGTELDKIPEDKWQEILEKYRIFARVSPEHKVKIVNALKKGGNIVSMTGDGVNDAPSLQAADIGIAMGITGTDVAKGAADIILTDDNFSTIVKAVEQGRNIYSNIKKAVIFLLTCNLGEVVAMIGCLLLGWPAPLLATQLLWINLVTDSLPAIALGMDPDDPEVMKEKPRATNEGFFSHGAAGQIISGGLLIGALTGFAYWFGFYEYGFQPWNDEVPETALQNARTLAFMVLICAQLFYSLAVRSQTRSVFQVGLFTNRRLAGAIVLGVLLQIAVIYIPVMREAFRLKIPDGNGWFMIILLGTVPLIASEILKIIKRLRLRNPSWS</sequence>
<dbReference type="Gene3D" id="2.70.150.10">
    <property type="entry name" value="Calcium-transporting ATPase, cytoplasmic transduction domain A"/>
    <property type="match status" value="1"/>
</dbReference>
<dbReference type="InterPro" id="IPR018303">
    <property type="entry name" value="ATPase_P-typ_P_site"/>
</dbReference>
<dbReference type="SUPFAM" id="SSF81660">
    <property type="entry name" value="Metal cation-transporting ATPase, ATP-binding domain N"/>
    <property type="match status" value="1"/>
</dbReference>
<evidence type="ECO:0000313" key="13">
    <source>
        <dbReference type="EMBL" id="RCU43167.1"/>
    </source>
</evidence>
<dbReference type="GO" id="GO:0140352">
    <property type="term" value="P:export from cell"/>
    <property type="evidence" value="ECO:0007669"/>
    <property type="project" value="UniProtKB-ARBA"/>
</dbReference>
<dbReference type="InterPro" id="IPR059000">
    <property type="entry name" value="ATPase_P-type_domA"/>
</dbReference>
<dbReference type="GO" id="GO:0015662">
    <property type="term" value="F:P-type ion transporter activity"/>
    <property type="evidence" value="ECO:0007669"/>
    <property type="project" value="UniProtKB-ARBA"/>
</dbReference>
<dbReference type="SFLD" id="SFLDG00002">
    <property type="entry name" value="C1.7:_P-type_atpase_like"/>
    <property type="match status" value="1"/>
</dbReference>
<dbReference type="Pfam" id="PF00690">
    <property type="entry name" value="Cation_ATPase_N"/>
    <property type="match status" value="1"/>
</dbReference>
<evidence type="ECO:0000256" key="5">
    <source>
        <dbReference type="ARBA" id="ARBA00022723"/>
    </source>
</evidence>
<dbReference type="GO" id="GO:0005886">
    <property type="term" value="C:plasma membrane"/>
    <property type="evidence" value="ECO:0007669"/>
    <property type="project" value="UniProtKB-SubCell"/>
</dbReference>
<keyword evidence="4 11" id="KW-0812">Transmembrane</keyword>
<dbReference type="RefSeq" id="WP_114303754.1">
    <property type="nucleotide sequence ID" value="NZ_QPIE01000004.1"/>
</dbReference>
<dbReference type="InterPro" id="IPR001757">
    <property type="entry name" value="P_typ_ATPase"/>
</dbReference>
<evidence type="ECO:0000256" key="1">
    <source>
        <dbReference type="ARBA" id="ARBA00004651"/>
    </source>
</evidence>
<keyword evidence="5" id="KW-0479">Metal-binding</keyword>
<dbReference type="InterPro" id="IPR023214">
    <property type="entry name" value="HAD_sf"/>
</dbReference>
<keyword evidence="7" id="KW-0067">ATP-binding</keyword>
<feature type="transmembrane region" description="Helical" evidence="11">
    <location>
        <begin position="245"/>
        <end position="265"/>
    </location>
</feature>
<dbReference type="SUPFAM" id="SSF81653">
    <property type="entry name" value="Calcium ATPase, transduction domain A"/>
    <property type="match status" value="1"/>
</dbReference>
<gene>
    <name evidence="13" type="ORF">DQ356_07000</name>
</gene>
<feature type="domain" description="Cation-transporting P-type ATPase N-terminal" evidence="12">
    <location>
        <begin position="2"/>
        <end position="76"/>
    </location>
</feature>
<dbReference type="GO" id="GO:0005524">
    <property type="term" value="F:ATP binding"/>
    <property type="evidence" value="ECO:0007669"/>
    <property type="project" value="UniProtKB-KW"/>
</dbReference>
<organism evidence="13 14">
    <name type="scientific">Chryseobacterium lacus</name>
    <dbReference type="NCBI Taxonomy" id="2058346"/>
    <lineage>
        <taxon>Bacteria</taxon>
        <taxon>Pseudomonadati</taxon>
        <taxon>Bacteroidota</taxon>
        <taxon>Flavobacteriia</taxon>
        <taxon>Flavobacteriales</taxon>
        <taxon>Weeksellaceae</taxon>
        <taxon>Chryseobacterium group</taxon>
        <taxon>Chryseobacterium</taxon>
    </lineage>
</organism>
<evidence type="ECO:0000256" key="9">
    <source>
        <dbReference type="ARBA" id="ARBA00022989"/>
    </source>
</evidence>
<dbReference type="SMART" id="SM00831">
    <property type="entry name" value="Cation_ATPase_N"/>
    <property type="match status" value="1"/>
</dbReference>
<dbReference type="Pfam" id="PF00689">
    <property type="entry name" value="Cation_ATPase_C"/>
    <property type="match status" value="1"/>
</dbReference>
<dbReference type="InterPro" id="IPR044492">
    <property type="entry name" value="P_typ_ATPase_HD_dom"/>
</dbReference>
<reference evidence="13 14" key="1">
    <citation type="submission" date="2018-07" db="EMBL/GenBank/DDBJ databases">
        <title>Chryseobacterium lacus sp. nov., isolated from lake water.</title>
        <authorList>
            <person name="Li C.-M."/>
        </authorList>
    </citation>
    <scope>NUCLEOTIDE SEQUENCE [LARGE SCALE GENOMIC DNA]</scope>
    <source>
        <strain evidence="13 14">YLOS41</strain>
    </source>
</reference>
<evidence type="ECO:0000256" key="2">
    <source>
        <dbReference type="ARBA" id="ARBA00005675"/>
    </source>
</evidence>
<dbReference type="PRINTS" id="PR00120">
    <property type="entry name" value="HATPASE"/>
</dbReference>
<keyword evidence="8" id="KW-1278">Translocase</keyword>
<evidence type="ECO:0000259" key="12">
    <source>
        <dbReference type="SMART" id="SM00831"/>
    </source>
</evidence>
<feature type="transmembrane region" description="Helical" evidence="11">
    <location>
        <begin position="855"/>
        <end position="875"/>
    </location>
</feature>
<dbReference type="PROSITE" id="PS00154">
    <property type="entry name" value="ATPASE_E1_E2"/>
    <property type="match status" value="1"/>
</dbReference>
<comment type="similarity">
    <text evidence="2">Belongs to the cation transport ATPase (P-type) (TC 3.A.3) family. Type IIA subfamily.</text>
</comment>
<evidence type="ECO:0000256" key="10">
    <source>
        <dbReference type="ARBA" id="ARBA00023136"/>
    </source>
</evidence>
<dbReference type="SFLD" id="SFLDS00003">
    <property type="entry name" value="Haloacid_Dehalogenase"/>
    <property type="match status" value="1"/>
</dbReference>
<feature type="transmembrane region" description="Helical" evidence="11">
    <location>
        <begin position="271"/>
        <end position="295"/>
    </location>
</feature>
<dbReference type="Proteomes" id="UP000252172">
    <property type="component" value="Unassembled WGS sequence"/>
</dbReference>
<evidence type="ECO:0000256" key="4">
    <source>
        <dbReference type="ARBA" id="ARBA00022692"/>
    </source>
</evidence>
<keyword evidence="14" id="KW-1185">Reference proteome</keyword>
<dbReference type="InterPro" id="IPR008250">
    <property type="entry name" value="ATPase_P-typ_transduc_dom_A_sf"/>
</dbReference>
<evidence type="ECO:0000256" key="3">
    <source>
        <dbReference type="ARBA" id="ARBA00022475"/>
    </source>
</evidence>
<dbReference type="OrthoDB" id="1521937at2"/>
<dbReference type="SUPFAM" id="SSF56784">
    <property type="entry name" value="HAD-like"/>
    <property type="match status" value="1"/>
</dbReference>
<dbReference type="FunFam" id="2.70.150.10:FF:000016">
    <property type="entry name" value="Calcium-transporting P-type ATPase putative"/>
    <property type="match status" value="1"/>
</dbReference>
<evidence type="ECO:0000256" key="7">
    <source>
        <dbReference type="ARBA" id="ARBA00022840"/>
    </source>
</evidence>
<dbReference type="Pfam" id="PF13246">
    <property type="entry name" value="Cation_ATPase"/>
    <property type="match status" value="1"/>
</dbReference>
<dbReference type="GO" id="GO:0019829">
    <property type="term" value="F:ATPase-coupled monoatomic cation transmembrane transporter activity"/>
    <property type="evidence" value="ECO:0007669"/>
    <property type="project" value="UniProtKB-ARBA"/>
</dbReference>
<keyword evidence="9 11" id="KW-1133">Transmembrane helix</keyword>
<proteinExistence type="inferred from homology"/>
<dbReference type="GO" id="GO:0098662">
    <property type="term" value="P:inorganic cation transmembrane transport"/>
    <property type="evidence" value="ECO:0007669"/>
    <property type="project" value="UniProtKB-ARBA"/>
</dbReference>
<dbReference type="SFLD" id="SFLDF00027">
    <property type="entry name" value="p-type_atpase"/>
    <property type="match status" value="1"/>
</dbReference>
<dbReference type="InterPro" id="IPR023299">
    <property type="entry name" value="ATPase_P-typ_cyto_dom_N"/>
</dbReference>
<name>A0A368MY46_9FLAO</name>
<dbReference type="Gene3D" id="1.20.1110.10">
    <property type="entry name" value="Calcium-transporting ATPase, transmembrane domain"/>
    <property type="match status" value="1"/>
</dbReference>